<feature type="transmembrane region" description="Helical" evidence="1">
    <location>
        <begin position="12"/>
        <end position="34"/>
    </location>
</feature>
<keyword evidence="1" id="KW-0812">Transmembrane</keyword>
<sequence length="118" mass="13385">MLLVVRGCDSFLFLGCLSLFFFSFVVCSLLKVLWHRWGRSFCCFELMFPGFPSVWLVCLLFLGACFLFFYQGRWGCSSSLLFVCSGAVLCFFLWVLFLVLAIICLVITSLGSEYCVSA</sequence>
<feature type="transmembrane region" description="Helical" evidence="1">
    <location>
        <begin position="81"/>
        <end position="108"/>
    </location>
</feature>
<keyword evidence="1" id="KW-1133">Transmembrane helix</keyword>
<protein>
    <submittedName>
        <fullName evidence="2">Uncharacterized protein</fullName>
    </submittedName>
</protein>
<dbReference type="AlphaFoldDB" id="A0A2M4CW79"/>
<dbReference type="EMBL" id="GGFL01005414">
    <property type="protein sequence ID" value="MBW69592.1"/>
    <property type="molecule type" value="Transcribed_RNA"/>
</dbReference>
<evidence type="ECO:0000313" key="2">
    <source>
        <dbReference type="EMBL" id="MBW69592.1"/>
    </source>
</evidence>
<reference evidence="2" key="1">
    <citation type="submission" date="2018-01" db="EMBL/GenBank/DDBJ databases">
        <title>An insight into the sialome of Amazonian anophelines.</title>
        <authorList>
            <person name="Ribeiro J.M."/>
            <person name="Scarpassa V."/>
            <person name="Calvo E."/>
        </authorList>
    </citation>
    <scope>NUCLEOTIDE SEQUENCE</scope>
</reference>
<name>A0A2M4CW79_ANODA</name>
<feature type="transmembrane region" description="Helical" evidence="1">
    <location>
        <begin position="46"/>
        <end position="69"/>
    </location>
</feature>
<organism evidence="2">
    <name type="scientific">Anopheles darlingi</name>
    <name type="common">Mosquito</name>
    <dbReference type="NCBI Taxonomy" id="43151"/>
    <lineage>
        <taxon>Eukaryota</taxon>
        <taxon>Metazoa</taxon>
        <taxon>Ecdysozoa</taxon>
        <taxon>Arthropoda</taxon>
        <taxon>Hexapoda</taxon>
        <taxon>Insecta</taxon>
        <taxon>Pterygota</taxon>
        <taxon>Neoptera</taxon>
        <taxon>Endopterygota</taxon>
        <taxon>Diptera</taxon>
        <taxon>Nematocera</taxon>
        <taxon>Culicoidea</taxon>
        <taxon>Culicidae</taxon>
        <taxon>Anophelinae</taxon>
        <taxon>Anopheles</taxon>
    </lineage>
</organism>
<proteinExistence type="predicted"/>
<accession>A0A2M4CW79</accession>
<evidence type="ECO:0000256" key="1">
    <source>
        <dbReference type="SAM" id="Phobius"/>
    </source>
</evidence>
<keyword evidence="1" id="KW-0472">Membrane</keyword>